<accession>A0ABT3ZPR1</accession>
<keyword evidence="2" id="KW-1185">Reference proteome</keyword>
<dbReference type="EMBL" id="JAPMXC010000003">
    <property type="protein sequence ID" value="MCY0388262.1"/>
    <property type="molecule type" value="Genomic_DNA"/>
</dbReference>
<protein>
    <submittedName>
        <fullName evidence="1">Uncharacterized protein</fullName>
    </submittedName>
</protein>
<sequence>MQIPSAITTALQFAFHTVAAKVMALSSEVNHFVSRITQGRVNQAVFAEKAAHYAVKLDAECPYLAKKLGMRPSAIISAVCSGNRSDILNTAQNLLHAGVRELIGERPGDRNCILAGLFARDEAPRA</sequence>
<evidence type="ECO:0000313" key="2">
    <source>
        <dbReference type="Proteomes" id="UP001082899"/>
    </source>
</evidence>
<dbReference type="Proteomes" id="UP001082899">
    <property type="component" value="Unassembled WGS sequence"/>
</dbReference>
<name>A0ABT3ZPR1_9BURK</name>
<gene>
    <name evidence="1" type="ORF">OVY01_13650</name>
</gene>
<reference evidence="1" key="1">
    <citation type="submission" date="2022-11" db="EMBL/GenBank/DDBJ databases">
        <title>Robbsia betulipollinis sp. nov., isolated from pollen of birch (Betula pendula).</title>
        <authorList>
            <person name="Shi H."/>
            <person name="Ambika Manirajan B."/>
            <person name="Ratering S."/>
            <person name="Geissler-Plaum R."/>
            <person name="Schnell S."/>
        </authorList>
    </citation>
    <scope>NUCLEOTIDE SEQUENCE</scope>
    <source>
        <strain evidence="1">Bb-Pol-6</strain>
    </source>
</reference>
<dbReference type="RefSeq" id="WP_267848155.1">
    <property type="nucleotide sequence ID" value="NZ_JAPMXC010000003.1"/>
</dbReference>
<proteinExistence type="predicted"/>
<comment type="caution">
    <text evidence="1">The sequence shown here is derived from an EMBL/GenBank/DDBJ whole genome shotgun (WGS) entry which is preliminary data.</text>
</comment>
<organism evidence="1 2">
    <name type="scientific">Robbsia betulipollinis</name>
    <dbReference type="NCBI Taxonomy" id="2981849"/>
    <lineage>
        <taxon>Bacteria</taxon>
        <taxon>Pseudomonadati</taxon>
        <taxon>Pseudomonadota</taxon>
        <taxon>Betaproteobacteria</taxon>
        <taxon>Burkholderiales</taxon>
        <taxon>Burkholderiaceae</taxon>
        <taxon>Robbsia</taxon>
    </lineage>
</organism>
<evidence type="ECO:0000313" key="1">
    <source>
        <dbReference type="EMBL" id="MCY0388262.1"/>
    </source>
</evidence>